<reference evidence="3" key="1">
    <citation type="submission" date="2016-11" db="UniProtKB">
        <authorList>
            <consortium name="WormBaseParasite"/>
        </authorList>
    </citation>
    <scope>IDENTIFICATION</scope>
</reference>
<feature type="compositionally biased region" description="Acidic residues" evidence="1">
    <location>
        <begin position="240"/>
        <end position="251"/>
    </location>
</feature>
<proteinExistence type="predicted"/>
<accession>A0A1I7Z010</accession>
<evidence type="ECO:0000313" key="2">
    <source>
        <dbReference type="Proteomes" id="UP000095287"/>
    </source>
</evidence>
<dbReference type="AlphaFoldDB" id="A0A1I7Z010"/>
<dbReference type="Proteomes" id="UP000095287">
    <property type="component" value="Unplaced"/>
</dbReference>
<evidence type="ECO:0000256" key="1">
    <source>
        <dbReference type="SAM" id="MobiDB-lite"/>
    </source>
</evidence>
<keyword evidence="2" id="KW-1185">Reference proteome</keyword>
<evidence type="ECO:0000313" key="3">
    <source>
        <dbReference type="WBParaSite" id="L893_g21224.t1"/>
    </source>
</evidence>
<sequence length="350" mass="38863">MHINDGCASSTFLQPPPASEFTTCLSVSERRLFLLPAWNVVWRYVPKKTPRWSRFQGRLRLGHGIVLIIRYSMTLDFCVIPLPDICIPRRYPEGRGTSEATERHFRYVTRHFKGRSETDAYLADAYYPRESSLRVIESSLDNLDESSCVIIAYFRSKNTKYEMRNYGMNKMGTTPSDYIYSHLPPIAVFRKATTLLFGVSLAFAVSSLSTATRPDRQDRVAAIGRTTSPAAAAAAATADGGDDADDDDADGVDVRAGGSGRRVVPHYRSRKSFRGRTNYGGEELVRLSEGRQVDNALCRTARDRPAATPAVPLVSHCCPFSSVTPGNTHSAAAAEFAYYKMRTPLIPREA</sequence>
<name>A0A1I7Z010_9BILA</name>
<protein>
    <submittedName>
        <fullName evidence="3">Uncharacterized protein</fullName>
    </submittedName>
</protein>
<dbReference type="WBParaSite" id="L893_g21224.t1">
    <property type="protein sequence ID" value="L893_g21224.t1"/>
    <property type="gene ID" value="L893_g21224"/>
</dbReference>
<organism evidence="2 3">
    <name type="scientific">Steinernema glaseri</name>
    <dbReference type="NCBI Taxonomy" id="37863"/>
    <lineage>
        <taxon>Eukaryota</taxon>
        <taxon>Metazoa</taxon>
        <taxon>Ecdysozoa</taxon>
        <taxon>Nematoda</taxon>
        <taxon>Chromadorea</taxon>
        <taxon>Rhabditida</taxon>
        <taxon>Tylenchina</taxon>
        <taxon>Panagrolaimomorpha</taxon>
        <taxon>Strongyloidoidea</taxon>
        <taxon>Steinernematidae</taxon>
        <taxon>Steinernema</taxon>
    </lineage>
</organism>
<feature type="region of interest" description="Disordered" evidence="1">
    <location>
        <begin position="235"/>
        <end position="258"/>
    </location>
</feature>